<protein>
    <submittedName>
        <fullName evidence="1">Uncharacterized protein</fullName>
    </submittedName>
</protein>
<dbReference type="AlphaFoldDB" id="A0A644TSR2"/>
<dbReference type="Pfam" id="PF21857">
    <property type="entry name" value="DUF6913"/>
    <property type="match status" value="1"/>
</dbReference>
<reference evidence="1" key="1">
    <citation type="submission" date="2019-08" db="EMBL/GenBank/DDBJ databases">
        <authorList>
            <person name="Kucharzyk K."/>
            <person name="Murdoch R.W."/>
            <person name="Higgins S."/>
            <person name="Loffler F."/>
        </authorList>
    </citation>
    <scope>NUCLEOTIDE SEQUENCE</scope>
</reference>
<comment type="caution">
    <text evidence="1">The sequence shown here is derived from an EMBL/GenBank/DDBJ whole genome shotgun (WGS) entry which is preliminary data.</text>
</comment>
<dbReference type="InterPro" id="IPR054207">
    <property type="entry name" value="DUF6913"/>
</dbReference>
<organism evidence="1">
    <name type="scientific">bioreactor metagenome</name>
    <dbReference type="NCBI Taxonomy" id="1076179"/>
    <lineage>
        <taxon>unclassified sequences</taxon>
        <taxon>metagenomes</taxon>
        <taxon>ecological metagenomes</taxon>
    </lineage>
</organism>
<dbReference type="EMBL" id="VSSQ01000050">
    <property type="protein sequence ID" value="MPL69930.1"/>
    <property type="molecule type" value="Genomic_DNA"/>
</dbReference>
<gene>
    <name evidence="1" type="ORF">SDC9_15681</name>
</gene>
<accession>A0A644TSR2</accession>
<evidence type="ECO:0000313" key="1">
    <source>
        <dbReference type="EMBL" id="MPL69930.1"/>
    </source>
</evidence>
<sequence>MIDRIRNTIQSLVFKIKLKQHHREIEMSSMNAAKTVGIVCLVDKETNWNEIRKVTKEFQEKGAKVEVMGVFYGNVKPLWYIETLNVTLCTDKELGFSQIPTGMHISEFLSKEFDVLINFSITDDFAPFYLAALSKAKFKIAIDNEKHRNHFDMLLKLEDINMEEYQKQLIHYLSKIKI</sequence>
<proteinExistence type="predicted"/>
<name>A0A644TSR2_9ZZZZ</name>